<protein>
    <submittedName>
        <fullName evidence="1">Uncharacterized protein</fullName>
    </submittedName>
</protein>
<reference evidence="1" key="1">
    <citation type="submission" date="2023-01" db="EMBL/GenBank/DDBJ databases">
        <title>Genome assembly of the deep-sea coral Lophelia pertusa.</title>
        <authorList>
            <person name="Herrera S."/>
            <person name="Cordes E."/>
        </authorList>
    </citation>
    <scope>NUCLEOTIDE SEQUENCE</scope>
    <source>
        <strain evidence="1">USNM1676648</strain>
        <tissue evidence="1">Polyp</tissue>
    </source>
</reference>
<proteinExistence type="predicted"/>
<dbReference type="AlphaFoldDB" id="A0A9W9Z6V2"/>
<dbReference type="OrthoDB" id="5965014at2759"/>
<dbReference type="Proteomes" id="UP001163046">
    <property type="component" value="Unassembled WGS sequence"/>
</dbReference>
<organism evidence="1 2">
    <name type="scientific">Desmophyllum pertusum</name>
    <dbReference type="NCBI Taxonomy" id="174260"/>
    <lineage>
        <taxon>Eukaryota</taxon>
        <taxon>Metazoa</taxon>
        <taxon>Cnidaria</taxon>
        <taxon>Anthozoa</taxon>
        <taxon>Hexacorallia</taxon>
        <taxon>Scleractinia</taxon>
        <taxon>Caryophylliina</taxon>
        <taxon>Caryophylliidae</taxon>
        <taxon>Desmophyllum</taxon>
    </lineage>
</organism>
<keyword evidence="2" id="KW-1185">Reference proteome</keyword>
<evidence type="ECO:0000313" key="1">
    <source>
        <dbReference type="EMBL" id="KAJ7375955.1"/>
    </source>
</evidence>
<name>A0A9W9Z6V2_9CNID</name>
<comment type="caution">
    <text evidence="1">The sequence shown here is derived from an EMBL/GenBank/DDBJ whole genome shotgun (WGS) entry which is preliminary data.</text>
</comment>
<evidence type="ECO:0000313" key="2">
    <source>
        <dbReference type="Proteomes" id="UP001163046"/>
    </source>
</evidence>
<gene>
    <name evidence="1" type="ORF">OS493_037870</name>
</gene>
<dbReference type="EMBL" id="MU826428">
    <property type="protein sequence ID" value="KAJ7375955.1"/>
    <property type="molecule type" value="Genomic_DNA"/>
</dbReference>
<sequence>MAVKSVFACSFFSRSLQVVKPTPENCSEARCKLVPVGGGLRLNFASSLPRKLPSTGDKDEFLAERWVWANTINDPMLSLSYEYDILSLGLLTYQVRSINVSLEEQPSGCLASLNASCHDKVVGRALLNETKQSSGEPLHETDVVCVAIIEDAPNFYSNFFEGNVKYHCCGRSKGESAKDLQFIVNVLLTAVVGSRPLMEF</sequence>
<accession>A0A9W9Z6V2</accession>